<reference evidence="2 3" key="1">
    <citation type="submission" date="2019-07" db="EMBL/GenBank/DDBJ databases">
        <title>Cryptosporangium phraense sp. nov., isolated from plant litter.</title>
        <authorList>
            <person name="Suriyachadkun C."/>
        </authorList>
    </citation>
    <scope>NUCLEOTIDE SEQUENCE [LARGE SCALE GENOMIC DNA]</scope>
    <source>
        <strain evidence="2 3">A-T 5661</strain>
    </source>
</reference>
<dbReference type="Pfam" id="PF13577">
    <property type="entry name" value="SnoaL_4"/>
    <property type="match status" value="1"/>
</dbReference>
<gene>
    <name evidence="2" type="ORF">FL583_39780</name>
</gene>
<accession>A0A545ADT5</accession>
<evidence type="ECO:0000313" key="3">
    <source>
        <dbReference type="Proteomes" id="UP000317982"/>
    </source>
</evidence>
<dbReference type="EMBL" id="VIRS01000075">
    <property type="protein sequence ID" value="TQS39491.1"/>
    <property type="molecule type" value="Genomic_DNA"/>
</dbReference>
<dbReference type="InterPro" id="IPR032710">
    <property type="entry name" value="NTF2-like_dom_sf"/>
</dbReference>
<dbReference type="OrthoDB" id="9180262at2"/>
<feature type="domain" description="SnoaL-like" evidence="1">
    <location>
        <begin position="5"/>
        <end position="123"/>
    </location>
</feature>
<dbReference type="SUPFAM" id="SSF54427">
    <property type="entry name" value="NTF2-like"/>
    <property type="match status" value="1"/>
</dbReference>
<dbReference type="Proteomes" id="UP000317982">
    <property type="component" value="Unassembled WGS sequence"/>
</dbReference>
<dbReference type="Gene3D" id="3.10.450.50">
    <property type="match status" value="1"/>
</dbReference>
<evidence type="ECO:0000259" key="1">
    <source>
        <dbReference type="Pfam" id="PF13577"/>
    </source>
</evidence>
<name>A0A545ADT5_9ACTN</name>
<dbReference type="AlphaFoldDB" id="A0A545ADT5"/>
<sequence length="133" mass="14343">MPLSTADRLDITELIARHGHLVDAGEFDRIGEVFAEDVVHDLTDFGLGTVTGLGLFRDAESAPGVVHPVGHHVTNTVLTALDDDHVQARSKGIGVQADGTTGSVVYDDVVERRAVGWRITRRRVLARRAPLTA</sequence>
<keyword evidence="3" id="KW-1185">Reference proteome</keyword>
<comment type="caution">
    <text evidence="2">The sequence shown here is derived from an EMBL/GenBank/DDBJ whole genome shotgun (WGS) entry which is preliminary data.</text>
</comment>
<proteinExistence type="predicted"/>
<protein>
    <submittedName>
        <fullName evidence="2">Nuclear transport factor 2 family protein</fullName>
    </submittedName>
</protein>
<organism evidence="2 3">
    <name type="scientific">Cryptosporangium phraense</name>
    <dbReference type="NCBI Taxonomy" id="2593070"/>
    <lineage>
        <taxon>Bacteria</taxon>
        <taxon>Bacillati</taxon>
        <taxon>Actinomycetota</taxon>
        <taxon>Actinomycetes</taxon>
        <taxon>Cryptosporangiales</taxon>
        <taxon>Cryptosporangiaceae</taxon>
        <taxon>Cryptosporangium</taxon>
    </lineage>
</organism>
<dbReference type="InParanoid" id="A0A545ADT5"/>
<dbReference type="InterPro" id="IPR037401">
    <property type="entry name" value="SnoaL-like"/>
</dbReference>
<dbReference type="RefSeq" id="WP_142710100.1">
    <property type="nucleotide sequence ID" value="NZ_VIRS01000075.1"/>
</dbReference>
<evidence type="ECO:0000313" key="2">
    <source>
        <dbReference type="EMBL" id="TQS39491.1"/>
    </source>
</evidence>